<dbReference type="AlphaFoldDB" id="A0A226EU58"/>
<dbReference type="InterPro" id="IPR032914">
    <property type="entry name" value="Vam6/VPS39/TRAP1"/>
</dbReference>
<dbReference type="InterPro" id="IPR019452">
    <property type="entry name" value="VPS39/TGF_beta_rcpt-assoc_1"/>
</dbReference>
<evidence type="ECO:0000256" key="4">
    <source>
        <dbReference type="PROSITE-ProRule" id="PRU01006"/>
    </source>
</evidence>
<comment type="similarity">
    <text evidence="3">Belongs to the VAM6/VPS39 family.</text>
</comment>
<accession>A0A226EU58</accession>
<evidence type="ECO:0000259" key="5">
    <source>
        <dbReference type="PROSITE" id="PS50219"/>
    </source>
</evidence>
<dbReference type="InterPro" id="IPR000547">
    <property type="entry name" value="Clathrin_H-chain/VPS_repeat"/>
</dbReference>
<evidence type="ECO:0000256" key="2">
    <source>
        <dbReference type="ARBA" id="ARBA00023136"/>
    </source>
</evidence>
<dbReference type="GO" id="GO:0005737">
    <property type="term" value="C:cytoplasm"/>
    <property type="evidence" value="ECO:0007669"/>
    <property type="project" value="TreeGrafter"/>
</dbReference>
<evidence type="ECO:0000313" key="7">
    <source>
        <dbReference type="Proteomes" id="UP000198287"/>
    </source>
</evidence>
<keyword evidence="7" id="KW-1185">Reference proteome</keyword>
<dbReference type="Pfam" id="PF10367">
    <property type="entry name" value="zf-Vps39_C"/>
    <property type="match status" value="1"/>
</dbReference>
<dbReference type="PROSITE" id="PS50219">
    <property type="entry name" value="CNH"/>
    <property type="match status" value="1"/>
</dbReference>
<dbReference type="InterPro" id="IPR001180">
    <property type="entry name" value="CNH_dom"/>
</dbReference>
<dbReference type="GO" id="GO:0034058">
    <property type="term" value="P:endosomal vesicle fusion"/>
    <property type="evidence" value="ECO:0007669"/>
    <property type="project" value="TreeGrafter"/>
</dbReference>
<dbReference type="InterPro" id="IPR011990">
    <property type="entry name" value="TPR-like_helical_dom_sf"/>
</dbReference>
<dbReference type="Pfam" id="PF00780">
    <property type="entry name" value="CNH"/>
    <property type="match status" value="1"/>
</dbReference>
<organism evidence="6 7">
    <name type="scientific">Folsomia candida</name>
    <name type="common">Springtail</name>
    <dbReference type="NCBI Taxonomy" id="158441"/>
    <lineage>
        <taxon>Eukaryota</taxon>
        <taxon>Metazoa</taxon>
        <taxon>Ecdysozoa</taxon>
        <taxon>Arthropoda</taxon>
        <taxon>Hexapoda</taxon>
        <taxon>Collembola</taxon>
        <taxon>Entomobryomorpha</taxon>
        <taxon>Isotomoidea</taxon>
        <taxon>Isotomidae</taxon>
        <taxon>Proisotominae</taxon>
        <taxon>Folsomia</taxon>
    </lineage>
</organism>
<dbReference type="PANTHER" id="PTHR12894:SF49">
    <property type="entry name" value="VAM6_VPS39-LIKE PROTEIN"/>
    <property type="match status" value="1"/>
</dbReference>
<dbReference type="OMA" id="EEYCNQV"/>
<evidence type="ECO:0000256" key="3">
    <source>
        <dbReference type="ARBA" id="ARBA00038201"/>
    </source>
</evidence>
<dbReference type="GO" id="GO:0006886">
    <property type="term" value="P:intracellular protein transport"/>
    <property type="evidence" value="ECO:0007669"/>
    <property type="project" value="UniProtKB-UniRule"/>
</dbReference>
<dbReference type="GO" id="GO:0012505">
    <property type="term" value="C:endomembrane system"/>
    <property type="evidence" value="ECO:0007669"/>
    <property type="project" value="UniProtKB-SubCell"/>
</dbReference>
<dbReference type="PANTHER" id="PTHR12894">
    <property type="entry name" value="CNH DOMAIN CONTAINING"/>
    <property type="match status" value="1"/>
</dbReference>
<dbReference type="PROSITE" id="PS50236">
    <property type="entry name" value="CHCR"/>
    <property type="match status" value="1"/>
</dbReference>
<keyword evidence="6" id="KW-0675">Receptor</keyword>
<evidence type="ECO:0000313" key="6">
    <source>
        <dbReference type="EMBL" id="OXA60760.1"/>
    </source>
</evidence>
<gene>
    <name evidence="6" type="ORF">Fcan01_06252</name>
</gene>
<comment type="subcellular location">
    <subcellularLocation>
        <location evidence="1">Endomembrane system</location>
        <topology evidence="1">Peripheral membrane protein</topology>
    </subcellularLocation>
</comment>
<feature type="repeat" description="CHCR" evidence="4">
    <location>
        <begin position="611"/>
        <end position="771"/>
    </location>
</feature>
<dbReference type="Gene3D" id="1.25.40.10">
    <property type="entry name" value="Tetratricopeptide repeat domain"/>
    <property type="match status" value="1"/>
</dbReference>
<sequence length="909" mass="103437">MTTLTTSASATSLESSNKLVCSSGNNVYEMCGLISGLPLHIECMTGYDDFVIVGSKEGHLLIYKITFRNQAKLHADIEITLSNKNFTTAIGTTATRKSVIQLDVIPEHKILIALTTEGISTHDLSMYHCKCISSIDGTKGASIFALNIQRQMSLTGGPSITVRMCVAINRSLQFYYWKNRSFFPLRDDLAIPDCPRALAWCKEVIVLGFKNEYCEIDMLSGKQKDVCSRSSKYGEPIITPVSPTEYAAVNDKHCFLFKLTNKSEVKKSQQEATEEKNMKEKNPVITWTEHPISLVYDEPYFIGVLGGFGMEVRTYKPKLKIDLFNIAQAKLACSPKSGFIYVASHDSLWALKSTPVVAQMDLFVKQNHFELALGLANIWKEVPSEKQKKITQIKNLFAFYLFCNRKYKEAMTIFMELGTDASHVIGLYPGLLPQEFRLQIDYPGVVPELRGVDIDGAMANLIMFLTNSRTVLLGNSSQTVTESASIVEGATIIKSKKQLLQIIDTTLLKCYLQSKESLVASLLRLKDNHCHIDETERALIKHKKFNELIILYQTKGNHRKALETLLKQNDTDGVIEYLQKLGREEMDLILEFAKYIFEENPEKGLKIFTEDLQEVDQLSRPRVFDFISKNFPRSKIGYLEHIINVWDEKNSLFHNALVNEYLDKYMEETEPSLKTKFLETLRLFLQKSQYYSPEIVLVHFPYECMFEERAMVLERMGRHDQVLAIYVTVLKDPRKAMEYCKMIYEKSDVSKKEVFSVLMKMLLSGPTPVSLPGLSLELSPHVSDIPSVMMLLKDYAPYLDPIQVLSCLPDEVQLSDIQKFLMTSVQNRLSEKRKYLIQKGLIKAEFLRASGEKSGVEAERFYLDESTPCAMCNKKIASQNAFVRYPDGFVLHFHCQPGEVTLDENLMDQ</sequence>
<reference evidence="6 7" key="1">
    <citation type="submission" date="2015-12" db="EMBL/GenBank/DDBJ databases">
        <title>The genome of Folsomia candida.</title>
        <authorList>
            <person name="Faddeeva A."/>
            <person name="Derks M.F."/>
            <person name="Anvar Y."/>
            <person name="Smit S."/>
            <person name="Van Straalen N."/>
            <person name="Roelofs D."/>
        </authorList>
    </citation>
    <scope>NUCLEOTIDE SEQUENCE [LARGE SCALE GENOMIC DNA]</scope>
    <source>
        <strain evidence="6 7">VU population</strain>
        <tissue evidence="6">Whole body</tissue>
    </source>
</reference>
<protein>
    <submittedName>
        <fullName evidence="6">Transforming growth factor-beta receptor-associated protein 1</fullName>
    </submittedName>
</protein>
<comment type="caution">
    <text evidence="6">The sequence shown here is derived from an EMBL/GenBank/DDBJ whole genome shotgun (WGS) entry which is preliminary data.</text>
</comment>
<dbReference type="Pfam" id="PF10366">
    <property type="entry name" value="Vps39_1"/>
    <property type="match status" value="1"/>
</dbReference>
<evidence type="ECO:0000256" key="1">
    <source>
        <dbReference type="ARBA" id="ARBA00004184"/>
    </source>
</evidence>
<proteinExistence type="inferred from homology"/>
<name>A0A226EU58_FOLCA</name>
<dbReference type="Proteomes" id="UP000198287">
    <property type="component" value="Unassembled WGS sequence"/>
</dbReference>
<keyword evidence="2" id="KW-0472">Membrane</keyword>
<dbReference type="EMBL" id="LNIX01000002">
    <property type="protein sequence ID" value="OXA60760.1"/>
    <property type="molecule type" value="Genomic_DNA"/>
</dbReference>
<dbReference type="GO" id="GO:0006914">
    <property type="term" value="P:autophagy"/>
    <property type="evidence" value="ECO:0007669"/>
    <property type="project" value="TreeGrafter"/>
</dbReference>
<feature type="domain" description="CNH" evidence="5">
    <location>
        <begin position="38"/>
        <end position="339"/>
    </location>
</feature>
<dbReference type="InterPro" id="IPR019453">
    <property type="entry name" value="VPS39/TGFA1_Znf"/>
</dbReference>
<dbReference type="STRING" id="158441.A0A226EU58"/>
<dbReference type="OrthoDB" id="5325112at2759"/>
<dbReference type="GO" id="GO:0016020">
    <property type="term" value="C:membrane"/>
    <property type="evidence" value="ECO:0007669"/>
    <property type="project" value="TreeGrafter"/>
</dbReference>